<organism evidence="1 2">
    <name type="scientific">Cadophora malorum</name>
    <dbReference type="NCBI Taxonomy" id="108018"/>
    <lineage>
        <taxon>Eukaryota</taxon>
        <taxon>Fungi</taxon>
        <taxon>Dikarya</taxon>
        <taxon>Ascomycota</taxon>
        <taxon>Pezizomycotina</taxon>
        <taxon>Leotiomycetes</taxon>
        <taxon>Helotiales</taxon>
        <taxon>Ploettnerulaceae</taxon>
        <taxon>Cadophora</taxon>
    </lineage>
</organism>
<evidence type="ECO:0000313" key="2">
    <source>
        <dbReference type="Proteomes" id="UP000664132"/>
    </source>
</evidence>
<dbReference type="Proteomes" id="UP000664132">
    <property type="component" value="Unassembled WGS sequence"/>
</dbReference>
<sequence>MDLDFDDKSSSSTPLSSISSNGAYKVPHVLITLQLEEDQPLDARQCARWLDNFPLLAKWVKVEAVFPSYSTLLILAVPIPIWDMMPDHRACFFIGYVTGPSIRSTEVLSVGGSTRGKASDQWTGDIAQDESFDSNVPPCSEKIESAVIKYMLHEGPDCSSEYANNEPLSNRNCVLARETKAMPDVGSSGIESGSWMPLTPRPSRHLYSSSPESPTAREINEKILYSLELPSAELLDEIEEYIA</sequence>
<gene>
    <name evidence="1" type="ORF">IFR04_005978</name>
</gene>
<dbReference type="AlphaFoldDB" id="A0A8H7TJQ5"/>
<evidence type="ECO:0000313" key="1">
    <source>
        <dbReference type="EMBL" id="KAG4420894.1"/>
    </source>
</evidence>
<accession>A0A8H7TJQ5</accession>
<name>A0A8H7TJQ5_9HELO</name>
<comment type="caution">
    <text evidence="1">The sequence shown here is derived from an EMBL/GenBank/DDBJ whole genome shotgun (WGS) entry which is preliminary data.</text>
</comment>
<proteinExistence type="predicted"/>
<dbReference type="OrthoDB" id="4760831at2759"/>
<keyword evidence="2" id="KW-1185">Reference proteome</keyword>
<reference evidence="1" key="1">
    <citation type="submission" date="2021-02" db="EMBL/GenBank/DDBJ databases">
        <title>Genome sequence Cadophora malorum strain M34.</title>
        <authorList>
            <person name="Stefanovic E."/>
            <person name="Vu D."/>
            <person name="Scully C."/>
            <person name="Dijksterhuis J."/>
            <person name="Roader J."/>
            <person name="Houbraken J."/>
        </authorList>
    </citation>
    <scope>NUCLEOTIDE SEQUENCE</scope>
    <source>
        <strain evidence="1">M34</strain>
    </source>
</reference>
<dbReference type="EMBL" id="JAFJYH010000075">
    <property type="protein sequence ID" value="KAG4420894.1"/>
    <property type="molecule type" value="Genomic_DNA"/>
</dbReference>
<protein>
    <submittedName>
        <fullName evidence="1">Uncharacterized protein</fullName>
    </submittedName>
</protein>